<dbReference type="InterPro" id="IPR051158">
    <property type="entry name" value="Metallophosphoesterase_sf"/>
</dbReference>
<evidence type="ECO:0000256" key="2">
    <source>
        <dbReference type="ARBA" id="ARBA00022801"/>
    </source>
</evidence>
<accession>A0A5C1YQG5</accession>
<evidence type="ECO:0000256" key="1">
    <source>
        <dbReference type="ARBA" id="ARBA00022723"/>
    </source>
</evidence>
<evidence type="ECO:0000313" key="6">
    <source>
        <dbReference type="Proteomes" id="UP000324536"/>
    </source>
</evidence>
<proteinExistence type="predicted"/>
<sequence length="371" mass="39906">MRLVVFTIPLLVVILNWLWPLPLPLALKVVAAGLIVVAALYHYWCRLSSGSVFAPEFPRPLIIAFNWAFGTLLFLTFFQLGLDLCALLIALVRWEPVHIPTLARLGVGGCAGGLAAIGIANALRVPPVHDVNIMIRGLPPAFEGYRLAQLTDMHLSRLFPASWAAAVVERTNATKADMIVVTGDFIDGSVAMRQADVAPLAQLHAADGVLAIPGNHEYFFDYSDWINHLSGLGFHFLLNSHTVVTRGQDKMVFAGVTDRSAPHHGQAGPDVGKALAGSPADAPIILLDHQPGDARTAAAHGVALQLSGHTHGGMLWGLDRLVARGNNGFVSRRYDVGKMILYVSNGTGLWPGFALRLGIPSEITLFHFHAG</sequence>
<keyword evidence="2" id="KW-0378">Hydrolase</keyword>
<dbReference type="PANTHER" id="PTHR31302:SF31">
    <property type="entry name" value="PHOSPHODIESTERASE YAEI"/>
    <property type="match status" value="1"/>
</dbReference>
<dbReference type="GO" id="GO:0016020">
    <property type="term" value="C:membrane"/>
    <property type="evidence" value="ECO:0007669"/>
    <property type="project" value="GOC"/>
</dbReference>
<feature type="transmembrane region" description="Helical" evidence="3">
    <location>
        <begin position="25"/>
        <end position="44"/>
    </location>
</feature>
<keyword evidence="3" id="KW-0812">Transmembrane</keyword>
<dbReference type="KEGG" id="acek:FLP30_09615"/>
<organism evidence="5 6">
    <name type="scientific">Acetobacter vaccinii</name>
    <dbReference type="NCBI Taxonomy" id="2592655"/>
    <lineage>
        <taxon>Bacteria</taxon>
        <taxon>Pseudomonadati</taxon>
        <taxon>Pseudomonadota</taxon>
        <taxon>Alphaproteobacteria</taxon>
        <taxon>Acetobacterales</taxon>
        <taxon>Acetobacteraceae</taxon>
        <taxon>Acetobacter</taxon>
    </lineage>
</organism>
<gene>
    <name evidence="5" type="ORF">FLP30_09615</name>
</gene>
<dbReference type="InterPro" id="IPR029052">
    <property type="entry name" value="Metallo-depent_PP-like"/>
</dbReference>
<keyword evidence="6" id="KW-1185">Reference proteome</keyword>
<dbReference type="Proteomes" id="UP000324536">
    <property type="component" value="Chromosome"/>
</dbReference>
<dbReference type="CDD" id="cd07385">
    <property type="entry name" value="MPP_YkuE_C"/>
    <property type="match status" value="1"/>
</dbReference>
<evidence type="ECO:0000256" key="3">
    <source>
        <dbReference type="SAM" id="Phobius"/>
    </source>
</evidence>
<reference evidence="5 6" key="1">
    <citation type="submission" date="2019-09" db="EMBL/GenBank/DDBJ databases">
        <title>Genome sequencing of strain KACC 21233.</title>
        <authorList>
            <person name="Heo J."/>
            <person name="Kim S.-J."/>
            <person name="Kim J.-S."/>
            <person name="Hong S.-B."/>
            <person name="Kwon S.-W."/>
        </authorList>
    </citation>
    <scope>NUCLEOTIDE SEQUENCE [LARGE SCALE GENOMIC DNA]</scope>
    <source>
        <strain evidence="5 6">KACC 21233</strain>
    </source>
</reference>
<evidence type="ECO:0000313" key="5">
    <source>
        <dbReference type="EMBL" id="QEO17963.1"/>
    </source>
</evidence>
<dbReference type="Pfam" id="PF00149">
    <property type="entry name" value="Metallophos"/>
    <property type="match status" value="1"/>
</dbReference>
<dbReference type="PANTHER" id="PTHR31302">
    <property type="entry name" value="TRANSMEMBRANE PROTEIN WITH METALLOPHOSPHOESTERASE DOMAIN-RELATED"/>
    <property type="match status" value="1"/>
</dbReference>
<dbReference type="AlphaFoldDB" id="A0A5C1YQG5"/>
<dbReference type="GO" id="GO:0009245">
    <property type="term" value="P:lipid A biosynthetic process"/>
    <property type="evidence" value="ECO:0007669"/>
    <property type="project" value="TreeGrafter"/>
</dbReference>
<dbReference type="GO" id="GO:0046872">
    <property type="term" value="F:metal ion binding"/>
    <property type="evidence" value="ECO:0007669"/>
    <property type="project" value="UniProtKB-KW"/>
</dbReference>
<dbReference type="Gene3D" id="3.60.21.10">
    <property type="match status" value="1"/>
</dbReference>
<feature type="transmembrane region" description="Helical" evidence="3">
    <location>
        <begin position="65"/>
        <end position="90"/>
    </location>
</feature>
<keyword evidence="3" id="KW-0472">Membrane</keyword>
<dbReference type="RefSeq" id="WP_149279639.1">
    <property type="nucleotide sequence ID" value="NZ_CP043506.1"/>
</dbReference>
<dbReference type="SUPFAM" id="SSF56300">
    <property type="entry name" value="Metallo-dependent phosphatases"/>
    <property type="match status" value="1"/>
</dbReference>
<evidence type="ECO:0000259" key="4">
    <source>
        <dbReference type="Pfam" id="PF00149"/>
    </source>
</evidence>
<dbReference type="GO" id="GO:0008758">
    <property type="term" value="F:UDP-2,3-diacylglucosamine hydrolase activity"/>
    <property type="evidence" value="ECO:0007669"/>
    <property type="project" value="TreeGrafter"/>
</dbReference>
<keyword evidence="1" id="KW-0479">Metal-binding</keyword>
<dbReference type="EMBL" id="CP043506">
    <property type="protein sequence ID" value="QEO17963.1"/>
    <property type="molecule type" value="Genomic_DNA"/>
</dbReference>
<protein>
    <submittedName>
        <fullName evidence="5">Metallophosphoesterase</fullName>
    </submittedName>
</protein>
<dbReference type="OrthoDB" id="9780884at2"/>
<keyword evidence="3" id="KW-1133">Transmembrane helix</keyword>
<name>A0A5C1YQG5_9PROT</name>
<dbReference type="InterPro" id="IPR004843">
    <property type="entry name" value="Calcineurin-like_PHP"/>
</dbReference>
<feature type="domain" description="Calcineurin-like phosphoesterase" evidence="4">
    <location>
        <begin position="146"/>
        <end position="312"/>
    </location>
</feature>